<dbReference type="InterPro" id="IPR015919">
    <property type="entry name" value="Cadherin-like_sf"/>
</dbReference>
<feature type="chain" id="PRO_5020022860" description="Cadherin domain-containing protein" evidence="2">
    <location>
        <begin position="22"/>
        <end position="1803"/>
    </location>
</feature>
<dbReference type="InterPro" id="IPR002126">
    <property type="entry name" value="Cadherin-like_dom"/>
</dbReference>
<reference evidence="4" key="1">
    <citation type="submission" date="2019-03" db="EMBL/GenBank/DDBJ databases">
        <title>Improved annotation for the trematode Fasciola hepatica.</title>
        <authorList>
            <person name="Choi Y.-J."/>
            <person name="Martin J."/>
            <person name="Mitreva M."/>
        </authorList>
    </citation>
    <scope>NUCLEOTIDE SEQUENCE [LARGE SCALE GENOMIC DNA]</scope>
</reference>
<dbReference type="EMBL" id="JXXN02001235">
    <property type="protein sequence ID" value="THD25222.1"/>
    <property type="molecule type" value="Genomic_DNA"/>
</dbReference>
<keyword evidence="1" id="KW-0106">Calcium</keyword>
<keyword evidence="2" id="KW-0732">Signal</keyword>
<dbReference type="SUPFAM" id="SSF49313">
    <property type="entry name" value="Cadherin-like"/>
    <property type="match status" value="1"/>
</dbReference>
<name>A0A4E0S032_FASHE</name>
<dbReference type="SUPFAM" id="SSF49785">
    <property type="entry name" value="Galactose-binding domain-like"/>
    <property type="match status" value="1"/>
</dbReference>
<comment type="caution">
    <text evidence="4">The sequence shown here is derived from an EMBL/GenBank/DDBJ whole genome shotgun (WGS) entry which is preliminary data.</text>
</comment>
<feature type="domain" description="Cadherin" evidence="3">
    <location>
        <begin position="64"/>
        <end position="194"/>
    </location>
</feature>
<evidence type="ECO:0000313" key="4">
    <source>
        <dbReference type="EMBL" id="THD25222.1"/>
    </source>
</evidence>
<sequence>MRLLWRTLTFLILLISLESESQELREADCSECEHGICMDGICECEPCWKGVTCDTPENQPPKFSKKDFHFTLTPGSDDPPVVEIGTLNATDPDDISIPCGPMHFEIAKTSESTGVTINPNTGLLLLVNRTNLQLKQTLNISVMVRNNEPFDAQFAEATVQITSFDVQEGTAKHREESGLLKRQKRQTLNPPPEMQFEMIKVKNPDREEVCVGCYCEVKLVVRLPQGEVTPIVELFAPESEGATIEGYIDNLTLGKIGRLLPADLKMTQQTLKEEAGKAQHIAVSFSKIIVPSSGGFSVDDYAFEINYETKVKDTTKPGTNLTAGAGAQQGDVLWIGVMNLKITDPPTGKLSLYQCPSKSLYPGTVEEITFKVFAPFTDGNYSLEIVNPSGTLSILDVSVIPGDGFQDQPGTVKKTKRMSSSSSINQIDRFTVNIYGSQNKYALDVSKSEDQLGFKVAVIIQVSPFANSKGQVDVQIMFPNAVTLRSSCEFDISLDSSDFTKDPSPLVDVNMIDSRVDTLKTVDAMLQVTFPSNSKEAYYLDVNIPAPYRAEIGAISVESSGTGLPIFIKGLPLLTLYTRSGENNEILNATVYFGVIFNGQNTVNDYTVTVRVTIKALHPKEAKPGDEITITVTPRWSTGTGLAKSTSVSLGTVTTIEDPSQKMPTCSVDRIQPINGKPEARYQAIGQIKIILQEDFVYSPFSVIVNISGADGRLESANIQPFGNCIRDSVSAGILLNIESKFVSFQLDSVYAHCPTGETDLSIIMHVVISNKVAGTVPVICTLTVNGKQATNDNLIEFLAYTQPAELSADKKPTVNIKQANFGSSNFYNTGVNLILASLSILPVAKQNYNLRATAVPSDGSMLYCRPRMTSFSSLIGTIKEPQQVDRGTSVELPLGNLNYEITSAEMSASFDTLNYLIPVTITSVAGATASVTVVLTHGSTEVTTAVNPVLQAATSSGNKQNQYSIFSLETFDFNDRSRKEGPTVYGPGEVARFAYDVFLPESKCAEYSVVVNLTASGDWPVDLGGIYLQAYGNAIWCLDGWKTSTTGMSPGNQQPMTTLQLDLGVVCSQGTSDSWIRLGVFARPWMESPNANSQSHRTEVILNIRMNEGGSFDTNSIRTIIFTVDPTKSTVERLAPYAQSPTISFTTTVPAEGKPGEIKELNLLVSVPPASTLPESNVHIECPVQSGDAEAGCTVIGYSISSGFNLVGMANGRYTPTFSSTSPSNQLNKMNVPLGTVVNTGASQSLGLSIADVDLLSMTVQFRIADGKNSVNSAELPVNANVKLGSFNGDASSKLKVKRDGTEEMQIDLTSTVADVQSSYLPGDNVTLVVSMSMKSTSRLECQSRSMLIHHSVFYENAKIIDQNSSAYQFTEDTSGTDSRVTKFTAGPLYFDQTVVVKLLLHVKDDLTFTDGESYKEATITTELICMAYERTSVAQRKLGGPPAVFFAFTPLKLTLPTSVICTSEVNMRNTIKILDCQISASSSPDPSYSVTMIRPNSGKGWRIPARSGAFAYQRYVTVLFGSTTELRFLDFTLLDPSNRVLKIAVYLTNDGRAYTLHEEGEINYSSKSDGTYRFKNVLHARGVRVVFKQLEYDSRTTVITMDFTVCNQAKDTNTFDPCSVVPYTMATAEGFLPAPFTVDPRVVLFANDKLFFCDLWPALNQPFEHSKRCYMVMKNPNLIIRDLGPMISQIVTYLPSKQSILGIDHGEQSLVFSPDEGKTWQGINRDYYRTMILASSDMINATVVPWITVDGEFDDTTTGEKCTAYSDANWHVCFKGIYYQNELVVDWTTPCPQFNPFVNRN</sequence>
<evidence type="ECO:0000256" key="2">
    <source>
        <dbReference type="SAM" id="SignalP"/>
    </source>
</evidence>
<dbReference type="Proteomes" id="UP000230066">
    <property type="component" value="Unassembled WGS sequence"/>
</dbReference>
<evidence type="ECO:0000259" key="3">
    <source>
        <dbReference type="PROSITE" id="PS50268"/>
    </source>
</evidence>
<dbReference type="GO" id="GO:0016020">
    <property type="term" value="C:membrane"/>
    <property type="evidence" value="ECO:0007669"/>
    <property type="project" value="InterPro"/>
</dbReference>
<feature type="signal peptide" evidence="2">
    <location>
        <begin position="1"/>
        <end position="21"/>
    </location>
</feature>
<evidence type="ECO:0000256" key="1">
    <source>
        <dbReference type="PROSITE-ProRule" id="PRU00043"/>
    </source>
</evidence>
<dbReference type="Gene3D" id="2.60.40.60">
    <property type="entry name" value="Cadherins"/>
    <property type="match status" value="1"/>
</dbReference>
<proteinExistence type="predicted"/>
<gene>
    <name evidence="4" type="ORF">D915_004061</name>
</gene>
<keyword evidence="5" id="KW-1185">Reference proteome</keyword>
<organism evidence="4 5">
    <name type="scientific">Fasciola hepatica</name>
    <name type="common">Liver fluke</name>
    <dbReference type="NCBI Taxonomy" id="6192"/>
    <lineage>
        <taxon>Eukaryota</taxon>
        <taxon>Metazoa</taxon>
        <taxon>Spiralia</taxon>
        <taxon>Lophotrochozoa</taxon>
        <taxon>Platyhelminthes</taxon>
        <taxon>Trematoda</taxon>
        <taxon>Digenea</taxon>
        <taxon>Plagiorchiida</taxon>
        <taxon>Echinostomata</taxon>
        <taxon>Echinostomatoidea</taxon>
        <taxon>Fasciolidae</taxon>
        <taxon>Fasciola</taxon>
    </lineage>
</organism>
<dbReference type="InterPro" id="IPR008979">
    <property type="entry name" value="Galactose-bd-like_sf"/>
</dbReference>
<evidence type="ECO:0000313" key="5">
    <source>
        <dbReference type="Proteomes" id="UP000230066"/>
    </source>
</evidence>
<dbReference type="GO" id="GO:0007156">
    <property type="term" value="P:homophilic cell adhesion via plasma membrane adhesion molecules"/>
    <property type="evidence" value="ECO:0007669"/>
    <property type="project" value="InterPro"/>
</dbReference>
<dbReference type="Gene3D" id="2.60.120.260">
    <property type="entry name" value="Galactose-binding domain-like"/>
    <property type="match status" value="1"/>
</dbReference>
<dbReference type="GO" id="GO:0005509">
    <property type="term" value="F:calcium ion binding"/>
    <property type="evidence" value="ECO:0007669"/>
    <property type="project" value="UniProtKB-UniRule"/>
</dbReference>
<protein>
    <recommendedName>
        <fullName evidence="3">Cadherin domain-containing protein</fullName>
    </recommendedName>
</protein>
<dbReference type="PROSITE" id="PS50268">
    <property type="entry name" value="CADHERIN_2"/>
    <property type="match status" value="1"/>
</dbReference>
<dbReference type="CDD" id="cd11304">
    <property type="entry name" value="Cadherin_repeat"/>
    <property type="match status" value="1"/>
</dbReference>
<accession>A0A4E0S032</accession>